<evidence type="ECO:0000313" key="13">
    <source>
        <dbReference type="Proteomes" id="UP000694621"/>
    </source>
</evidence>
<comment type="catalytic activity">
    <reaction evidence="8">
        <text>Preferential cleavage: Arg-|-Xaa, Lys-|-Xaa.</text>
        <dbReference type="EC" id="3.4.21.4"/>
    </reaction>
</comment>
<comment type="subcellular location">
    <subcellularLocation>
        <location evidence="1">Secreted</location>
        <location evidence="1">Extracellular space</location>
    </subcellularLocation>
</comment>
<evidence type="ECO:0000256" key="2">
    <source>
        <dbReference type="ARBA" id="ARBA00022525"/>
    </source>
</evidence>
<keyword evidence="3" id="KW-0645">Protease</keyword>
<protein>
    <recommendedName>
        <fullName evidence="9">trypsin</fullName>
        <ecNumber evidence="9">3.4.21.4</ecNumber>
    </recommendedName>
</protein>
<evidence type="ECO:0000256" key="6">
    <source>
        <dbReference type="ARBA" id="ARBA00023157"/>
    </source>
</evidence>
<keyword evidence="10" id="KW-0812">Transmembrane</keyword>
<dbReference type="InterPro" id="IPR001254">
    <property type="entry name" value="Trypsin_dom"/>
</dbReference>
<evidence type="ECO:0000256" key="7">
    <source>
        <dbReference type="ARBA" id="ARBA00024195"/>
    </source>
</evidence>
<dbReference type="GO" id="GO:0006508">
    <property type="term" value="P:proteolysis"/>
    <property type="evidence" value="ECO:0007669"/>
    <property type="project" value="UniProtKB-KW"/>
</dbReference>
<keyword evidence="10" id="KW-0472">Membrane</keyword>
<dbReference type="InterPro" id="IPR050127">
    <property type="entry name" value="Serine_Proteases_S1"/>
</dbReference>
<evidence type="ECO:0000256" key="1">
    <source>
        <dbReference type="ARBA" id="ARBA00004239"/>
    </source>
</evidence>
<evidence type="ECO:0000256" key="8">
    <source>
        <dbReference type="ARBA" id="ARBA00036320"/>
    </source>
</evidence>
<organism evidence="12 13">
    <name type="scientific">Astyanax mexicanus</name>
    <name type="common">Blind cave fish</name>
    <name type="synonym">Astyanax fasciatus mexicanus</name>
    <dbReference type="NCBI Taxonomy" id="7994"/>
    <lineage>
        <taxon>Eukaryota</taxon>
        <taxon>Metazoa</taxon>
        <taxon>Chordata</taxon>
        <taxon>Craniata</taxon>
        <taxon>Vertebrata</taxon>
        <taxon>Euteleostomi</taxon>
        <taxon>Actinopterygii</taxon>
        <taxon>Neopterygii</taxon>
        <taxon>Teleostei</taxon>
        <taxon>Ostariophysi</taxon>
        <taxon>Characiformes</taxon>
        <taxon>Characoidei</taxon>
        <taxon>Acestrorhamphidae</taxon>
        <taxon>Acestrorhamphinae</taxon>
        <taxon>Astyanax</taxon>
    </lineage>
</organism>
<keyword evidence="5" id="KW-0720">Serine protease</keyword>
<evidence type="ECO:0000313" key="12">
    <source>
        <dbReference type="Ensembl" id="ENSAMXP00005004398.1"/>
    </source>
</evidence>
<evidence type="ECO:0000256" key="3">
    <source>
        <dbReference type="ARBA" id="ARBA00022670"/>
    </source>
</evidence>
<feature type="transmembrane region" description="Helical" evidence="10">
    <location>
        <begin position="6"/>
        <end position="23"/>
    </location>
</feature>
<keyword evidence="6" id="KW-1015">Disulfide bond</keyword>
<dbReference type="InterPro" id="IPR043504">
    <property type="entry name" value="Peptidase_S1_PA_chymotrypsin"/>
</dbReference>
<name>A0A8B9GWG8_ASTMX</name>
<dbReference type="PANTHER" id="PTHR24264">
    <property type="entry name" value="TRYPSIN-RELATED"/>
    <property type="match status" value="1"/>
</dbReference>
<evidence type="ECO:0000256" key="4">
    <source>
        <dbReference type="ARBA" id="ARBA00022801"/>
    </source>
</evidence>
<dbReference type="PROSITE" id="PS00135">
    <property type="entry name" value="TRYPSIN_SER"/>
    <property type="match status" value="1"/>
</dbReference>
<keyword evidence="10" id="KW-1133">Transmembrane helix</keyword>
<dbReference type="PANTHER" id="PTHR24264:SF65">
    <property type="entry name" value="SRCR DOMAIN-CONTAINING PROTEIN"/>
    <property type="match status" value="1"/>
</dbReference>
<comment type="similarity">
    <text evidence="7">Belongs to the peptidase S1 family. CLIP subfamily.</text>
</comment>
<dbReference type="GO" id="GO:0005615">
    <property type="term" value="C:extracellular space"/>
    <property type="evidence" value="ECO:0007669"/>
    <property type="project" value="TreeGrafter"/>
</dbReference>
<dbReference type="InterPro" id="IPR033116">
    <property type="entry name" value="TRYPSIN_SER"/>
</dbReference>
<dbReference type="Ensembl" id="ENSAMXT00005005019.1">
    <property type="protein sequence ID" value="ENSAMXP00005004398.1"/>
    <property type="gene ID" value="ENSAMXG00005002717.1"/>
</dbReference>
<feature type="domain" description="Peptidase S1" evidence="11">
    <location>
        <begin position="19"/>
        <end position="107"/>
    </location>
</feature>
<dbReference type="Gene3D" id="2.40.10.10">
    <property type="entry name" value="Trypsin-like serine proteases"/>
    <property type="match status" value="1"/>
</dbReference>
<evidence type="ECO:0000259" key="11">
    <source>
        <dbReference type="PROSITE" id="PS50240"/>
    </source>
</evidence>
<dbReference type="PROSITE" id="PS50240">
    <property type="entry name" value="TRYPSIN_DOM"/>
    <property type="match status" value="1"/>
</dbReference>
<dbReference type="InterPro" id="IPR009003">
    <property type="entry name" value="Peptidase_S1_PA"/>
</dbReference>
<evidence type="ECO:0000256" key="10">
    <source>
        <dbReference type="SAM" id="Phobius"/>
    </source>
</evidence>
<dbReference type="Proteomes" id="UP000694621">
    <property type="component" value="Unplaced"/>
</dbReference>
<accession>A0A8B9GWG8</accession>
<dbReference type="FunFam" id="2.40.10.10:FF:000002">
    <property type="entry name" value="Transmembrane protease serine"/>
    <property type="match status" value="1"/>
</dbReference>
<dbReference type="AlphaFoldDB" id="A0A8B9GWG8"/>
<dbReference type="GO" id="GO:0004252">
    <property type="term" value="F:serine-type endopeptidase activity"/>
    <property type="evidence" value="ECO:0007669"/>
    <property type="project" value="UniProtKB-EC"/>
</dbReference>
<evidence type="ECO:0000256" key="9">
    <source>
        <dbReference type="ARBA" id="ARBA00038868"/>
    </source>
</evidence>
<keyword evidence="2" id="KW-0964">Secreted</keyword>
<dbReference type="SUPFAM" id="SSF50494">
    <property type="entry name" value="Trypsin-like serine proteases"/>
    <property type="match status" value="1"/>
</dbReference>
<evidence type="ECO:0000256" key="5">
    <source>
        <dbReference type="ARBA" id="ARBA00022825"/>
    </source>
</evidence>
<sequence>LTHFILLSYSLSFALSLYVRVLSKRQCERRYAGHFTSRMLCAGAALDDRRVDSCRGDSGGPLVCERGGGGWVLYGITSWGHSCRLQDAPGVYTKVSAFLPWIRKITSQE</sequence>
<dbReference type="Pfam" id="PF00089">
    <property type="entry name" value="Trypsin"/>
    <property type="match status" value="1"/>
</dbReference>
<proteinExistence type="inferred from homology"/>
<reference evidence="12" key="1">
    <citation type="submission" date="2025-08" db="UniProtKB">
        <authorList>
            <consortium name="Ensembl"/>
        </authorList>
    </citation>
    <scope>IDENTIFICATION</scope>
</reference>
<keyword evidence="4" id="KW-0378">Hydrolase</keyword>
<dbReference type="EC" id="3.4.21.4" evidence="9"/>